<dbReference type="GO" id="GO:0017057">
    <property type="term" value="F:6-phosphogluconolactonase activity"/>
    <property type="evidence" value="ECO:0007669"/>
    <property type="project" value="TreeGrafter"/>
</dbReference>
<reference evidence="2 3" key="1">
    <citation type="submission" date="2016-04" db="EMBL/GenBank/DDBJ databases">
        <title>A degradative enzymes factory behind the ericoid mycorrhizal symbiosis.</title>
        <authorList>
            <consortium name="DOE Joint Genome Institute"/>
            <person name="Martino E."/>
            <person name="Morin E."/>
            <person name="Grelet G."/>
            <person name="Kuo A."/>
            <person name="Kohler A."/>
            <person name="Daghino S."/>
            <person name="Barry K."/>
            <person name="Choi C."/>
            <person name="Cichocki N."/>
            <person name="Clum A."/>
            <person name="Copeland A."/>
            <person name="Hainaut M."/>
            <person name="Haridas S."/>
            <person name="Labutti K."/>
            <person name="Lindquist E."/>
            <person name="Lipzen A."/>
            <person name="Khouja H.-R."/>
            <person name="Murat C."/>
            <person name="Ohm R."/>
            <person name="Olson A."/>
            <person name="Spatafora J."/>
            <person name="Veneault-Fourrey C."/>
            <person name="Henrissat B."/>
            <person name="Grigoriev I."/>
            <person name="Martin F."/>
            <person name="Perotto S."/>
        </authorList>
    </citation>
    <scope>NUCLEOTIDE SEQUENCE [LARGE SCALE GENOMIC DNA]</scope>
    <source>
        <strain evidence="2 3">E</strain>
    </source>
</reference>
<dbReference type="PANTHER" id="PTHR30344:SF1">
    <property type="entry name" value="6-PHOSPHOGLUCONOLACTONASE"/>
    <property type="match status" value="1"/>
</dbReference>
<dbReference type="InterPro" id="IPR015943">
    <property type="entry name" value="WD40/YVTN_repeat-like_dom_sf"/>
</dbReference>
<evidence type="ECO:0000313" key="3">
    <source>
        <dbReference type="Proteomes" id="UP000235371"/>
    </source>
</evidence>
<keyword evidence="3" id="KW-1185">Reference proteome</keyword>
<evidence type="ECO:0000313" key="2">
    <source>
        <dbReference type="EMBL" id="PMD62518.1"/>
    </source>
</evidence>
<protein>
    <submittedName>
        <fullName evidence="2">Putative isomerase YbhE</fullName>
    </submittedName>
</protein>
<name>A0A2J6THT1_9HELO</name>
<comment type="similarity">
    <text evidence="1">Belongs to the cycloisomerase 2 family.</text>
</comment>
<dbReference type="AlphaFoldDB" id="A0A2J6THT1"/>
<evidence type="ECO:0000256" key="1">
    <source>
        <dbReference type="ARBA" id="ARBA00005564"/>
    </source>
</evidence>
<proteinExistence type="inferred from homology"/>
<dbReference type="GO" id="GO:0016853">
    <property type="term" value="F:isomerase activity"/>
    <property type="evidence" value="ECO:0007669"/>
    <property type="project" value="UniProtKB-KW"/>
</dbReference>
<organism evidence="2 3">
    <name type="scientific">Hyaloscypha bicolor E</name>
    <dbReference type="NCBI Taxonomy" id="1095630"/>
    <lineage>
        <taxon>Eukaryota</taxon>
        <taxon>Fungi</taxon>
        <taxon>Dikarya</taxon>
        <taxon>Ascomycota</taxon>
        <taxon>Pezizomycotina</taxon>
        <taxon>Leotiomycetes</taxon>
        <taxon>Helotiales</taxon>
        <taxon>Hyaloscyphaceae</taxon>
        <taxon>Hyaloscypha</taxon>
        <taxon>Hyaloscypha bicolor</taxon>
    </lineage>
</organism>
<dbReference type="Gene3D" id="2.130.10.10">
    <property type="entry name" value="YVTN repeat-like/Quinoprotein amine dehydrogenase"/>
    <property type="match status" value="1"/>
</dbReference>
<dbReference type="InterPro" id="IPR019405">
    <property type="entry name" value="Lactonase_7-beta_prop"/>
</dbReference>
<dbReference type="Proteomes" id="UP000235371">
    <property type="component" value="Unassembled WGS sequence"/>
</dbReference>
<dbReference type="InParanoid" id="A0A2J6THT1"/>
<accession>A0A2J6THT1</accession>
<dbReference type="EMBL" id="KZ613783">
    <property type="protein sequence ID" value="PMD62518.1"/>
    <property type="molecule type" value="Genomic_DNA"/>
</dbReference>
<dbReference type="OrthoDB" id="9972196at2759"/>
<dbReference type="PANTHER" id="PTHR30344">
    <property type="entry name" value="6-PHOSPHOGLUCONOLACTONASE-RELATED"/>
    <property type="match status" value="1"/>
</dbReference>
<dbReference type="InterPro" id="IPR050282">
    <property type="entry name" value="Cycloisomerase_2"/>
</dbReference>
<dbReference type="RefSeq" id="XP_024739422.1">
    <property type="nucleotide sequence ID" value="XM_024874365.1"/>
</dbReference>
<dbReference type="STRING" id="1095630.A0A2J6THT1"/>
<dbReference type="GeneID" id="36582445"/>
<keyword evidence="2" id="KW-0413">Isomerase</keyword>
<dbReference type="InterPro" id="IPR011045">
    <property type="entry name" value="N2O_reductase_N"/>
</dbReference>
<dbReference type="Pfam" id="PF10282">
    <property type="entry name" value="Lactonase"/>
    <property type="match status" value="1"/>
</dbReference>
<dbReference type="SUPFAM" id="SSF50974">
    <property type="entry name" value="Nitrous oxide reductase, N-terminal domain"/>
    <property type="match status" value="1"/>
</dbReference>
<gene>
    <name evidence="2" type="ORF">K444DRAFT_524614</name>
</gene>
<sequence length="395" mass="41493">MRFQHVAAAGLTTSAVAVNLFVSSYSGIVTSLQLAPSAQGPGIGGYVLTTTASNNESGPQPSWLTKDPYNNVIYCVDEAFSTPNGTMTAYTTSKSGTLSLIDTQATVVGPVSTVIYNEGKALAAAHYSGSAATSWNILPSGGLKSLQTFMFNLTAPGTIPSRQEAPHPHEVILDPTGSFIVIPDLGADLVRVFAINPKTSLLTESTPFKVPAGSGPRHGAFLKADSGKTFFFLISELANTIASYEVSYLGATGLNFTNVFLSGTYGNRTTPDGAAAAEAILSPDNKFLLTSSRNATLFQLDNFDKTNSTKIPSDTLHSWAIDHAMGKLSLKQIAPAGGSFPRQFSVNKAGDMVAVGLQMDGRVVVIERNVADGTFGDFVASMDVAGQVTSVIWDE</sequence>